<evidence type="ECO:0000313" key="4">
    <source>
        <dbReference type="Proteomes" id="UP000198131"/>
    </source>
</evidence>
<name>A0A212U8V9_9BACT</name>
<keyword evidence="4" id="KW-1185">Reference proteome</keyword>
<evidence type="ECO:0000313" key="3">
    <source>
        <dbReference type="EMBL" id="SNC74698.1"/>
    </source>
</evidence>
<reference evidence="4" key="1">
    <citation type="submission" date="2017-06" db="EMBL/GenBank/DDBJ databases">
        <authorList>
            <person name="Varghese N."/>
            <person name="Submissions S."/>
        </authorList>
    </citation>
    <scope>NUCLEOTIDE SEQUENCE [LARGE SCALE GENOMIC DNA]</scope>
    <source>
        <strain evidence="4">DSM 11116</strain>
    </source>
</reference>
<sequence>MHGLPNAVASFLLLAALLLAQMAHAQTPSASTEKLAWWPVTRPQKAGILSAILPGAGQVYNAQEWKLPLVYGALAGSAYAEVHFWQLYQEYKKGYEARQQFALGNSTAIDRGPRSGKEPSDVAQLYRFKSYRTSRDLWLGLNAVIYGLQILDAVTIAHLHDFDISENLSFQWQPTALPIASSGWAPGLRIALTVRSSKRSF</sequence>
<evidence type="ECO:0000259" key="2">
    <source>
        <dbReference type="Pfam" id="PF18935"/>
    </source>
</evidence>
<dbReference type="InterPro" id="IPR043738">
    <property type="entry name" value="DUF5683"/>
</dbReference>
<proteinExistence type="predicted"/>
<protein>
    <recommendedName>
        <fullName evidence="2">DUF5683 domain-containing protein</fullName>
    </recommendedName>
</protein>
<feature type="chain" id="PRO_5012284505" description="DUF5683 domain-containing protein" evidence="1">
    <location>
        <begin position="26"/>
        <end position="201"/>
    </location>
</feature>
<accession>A0A212U8V9</accession>
<dbReference type="AlphaFoldDB" id="A0A212U8V9"/>
<evidence type="ECO:0000256" key="1">
    <source>
        <dbReference type="SAM" id="SignalP"/>
    </source>
</evidence>
<keyword evidence="1" id="KW-0732">Signal</keyword>
<feature type="domain" description="DUF5683" evidence="2">
    <location>
        <begin position="41"/>
        <end position="193"/>
    </location>
</feature>
<dbReference type="Proteomes" id="UP000198131">
    <property type="component" value="Unassembled WGS sequence"/>
</dbReference>
<dbReference type="Pfam" id="PF18935">
    <property type="entry name" value="DUF5683"/>
    <property type="match status" value="1"/>
</dbReference>
<gene>
    <name evidence="3" type="ORF">SAMN06265337_2501</name>
</gene>
<organism evidence="3 4">
    <name type="scientific">Hymenobacter gelipurpurascens</name>
    <dbReference type="NCBI Taxonomy" id="89968"/>
    <lineage>
        <taxon>Bacteria</taxon>
        <taxon>Pseudomonadati</taxon>
        <taxon>Bacteroidota</taxon>
        <taxon>Cytophagia</taxon>
        <taxon>Cytophagales</taxon>
        <taxon>Hymenobacteraceae</taxon>
        <taxon>Hymenobacter</taxon>
    </lineage>
</organism>
<dbReference type="EMBL" id="FYEW01000002">
    <property type="protein sequence ID" value="SNC74698.1"/>
    <property type="molecule type" value="Genomic_DNA"/>
</dbReference>
<feature type="signal peptide" evidence="1">
    <location>
        <begin position="1"/>
        <end position="25"/>
    </location>
</feature>